<dbReference type="CDD" id="cd00303">
    <property type="entry name" value="retropepsin_like"/>
    <property type="match status" value="1"/>
</dbReference>
<dbReference type="Proteomes" id="UP001558713">
    <property type="component" value="Unassembled WGS sequence"/>
</dbReference>
<accession>A0ABD1BVX4</accession>
<dbReference type="PANTHER" id="PTHR33240:SF8">
    <property type="entry name" value="OS03G0439900 PROTEIN"/>
    <property type="match status" value="1"/>
</dbReference>
<proteinExistence type="predicted"/>
<comment type="caution">
    <text evidence="1">The sequence shown here is derived from an EMBL/GenBank/DDBJ whole genome shotgun (WGS) entry which is preliminary data.</text>
</comment>
<sequence>MGGLLDYNDFIRLIKNYQRRTITAKKWTPGTAGDFTRLLLRLTFHKKDADGLDTPQNDPLVLGVQIDDWHIARALLDTGSSGNVIVKETLCRMELKAFKIKPTVQPLTGFDGETTMTISTIKLPVYTGHLVKIVKFFYCR</sequence>
<evidence type="ECO:0000313" key="2">
    <source>
        <dbReference type="Proteomes" id="UP001558713"/>
    </source>
</evidence>
<keyword evidence="2" id="KW-1185">Reference proteome</keyword>
<organism evidence="1 2">
    <name type="scientific">Cardamine amara subsp. amara</name>
    <dbReference type="NCBI Taxonomy" id="228776"/>
    <lineage>
        <taxon>Eukaryota</taxon>
        <taxon>Viridiplantae</taxon>
        <taxon>Streptophyta</taxon>
        <taxon>Embryophyta</taxon>
        <taxon>Tracheophyta</taxon>
        <taxon>Spermatophyta</taxon>
        <taxon>Magnoliopsida</taxon>
        <taxon>eudicotyledons</taxon>
        <taxon>Gunneridae</taxon>
        <taxon>Pentapetalae</taxon>
        <taxon>rosids</taxon>
        <taxon>malvids</taxon>
        <taxon>Brassicales</taxon>
        <taxon>Brassicaceae</taxon>
        <taxon>Cardamineae</taxon>
        <taxon>Cardamine</taxon>
    </lineage>
</organism>
<reference evidence="1 2" key="1">
    <citation type="submission" date="2024-04" db="EMBL/GenBank/DDBJ databases">
        <title>Genome assembly C_amara_ONT_v2.</title>
        <authorList>
            <person name="Yant L."/>
            <person name="Moore C."/>
            <person name="Slenker M."/>
        </authorList>
    </citation>
    <scope>NUCLEOTIDE SEQUENCE [LARGE SCALE GENOMIC DNA]</scope>
    <source>
        <tissue evidence="1">Leaf</tissue>
    </source>
</reference>
<name>A0ABD1BVX4_CARAN</name>
<gene>
    <name evidence="1" type="ORF">V5N11_032722</name>
</gene>
<evidence type="ECO:0008006" key="3">
    <source>
        <dbReference type="Google" id="ProtNLM"/>
    </source>
</evidence>
<dbReference type="AlphaFoldDB" id="A0ABD1BVX4"/>
<dbReference type="EMBL" id="JBANAX010000131">
    <property type="protein sequence ID" value="KAL1221275.1"/>
    <property type="molecule type" value="Genomic_DNA"/>
</dbReference>
<protein>
    <recommendedName>
        <fullName evidence="3">Peptidase A2 domain-containing protein</fullName>
    </recommendedName>
</protein>
<dbReference type="PANTHER" id="PTHR33240">
    <property type="entry name" value="OS08G0508500 PROTEIN"/>
    <property type="match status" value="1"/>
</dbReference>
<evidence type="ECO:0000313" key="1">
    <source>
        <dbReference type="EMBL" id="KAL1221275.1"/>
    </source>
</evidence>